<dbReference type="AlphaFoldDB" id="A0AAD9MZN2"/>
<name>A0AAD9MZN2_9ANNE</name>
<dbReference type="EMBL" id="JAODUP010000476">
    <property type="protein sequence ID" value="KAK2148899.1"/>
    <property type="molecule type" value="Genomic_DNA"/>
</dbReference>
<dbReference type="Proteomes" id="UP001208570">
    <property type="component" value="Unassembled WGS sequence"/>
</dbReference>
<gene>
    <name evidence="1" type="ORF">LSH36_476g02035</name>
</gene>
<keyword evidence="2" id="KW-1185">Reference proteome</keyword>
<reference evidence="1" key="1">
    <citation type="journal article" date="2023" name="Mol. Biol. Evol.">
        <title>Third-Generation Sequencing Reveals the Adaptive Role of the Epigenome in Three Deep-Sea Polychaetes.</title>
        <authorList>
            <person name="Perez M."/>
            <person name="Aroh O."/>
            <person name="Sun Y."/>
            <person name="Lan Y."/>
            <person name="Juniper S.K."/>
            <person name="Young C.R."/>
            <person name="Angers B."/>
            <person name="Qian P.Y."/>
        </authorList>
    </citation>
    <scope>NUCLEOTIDE SEQUENCE</scope>
    <source>
        <strain evidence="1">P08H-3</strain>
    </source>
</reference>
<comment type="caution">
    <text evidence="1">The sequence shown here is derived from an EMBL/GenBank/DDBJ whole genome shotgun (WGS) entry which is preliminary data.</text>
</comment>
<evidence type="ECO:0000313" key="1">
    <source>
        <dbReference type="EMBL" id="KAK2148899.1"/>
    </source>
</evidence>
<accession>A0AAD9MZN2</accession>
<sequence>MAAVLELNEDGRVVEELVWCRDAAGRRLACCGLRRKPKNLRPPPGPRTGPSVLCLHTAVSVYTDLNDTGKTYSQTSRYSSNFFTRKQRGLLAISGGRSVTVHGIVRGRADHRCPRHVVKQPLRKKEFATGRWQS</sequence>
<protein>
    <submittedName>
        <fullName evidence="1">Uncharacterized protein</fullName>
    </submittedName>
</protein>
<evidence type="ECO:0000313" key="2">
    <source>
        <dbReference type="Proteomes" id="UP001208570"/>
    </source>
</evidence>
<proteinExistence type="predicted"/>
<organism evidence="1 2">
    <name type="scientific">Paralvinella palmiformis</name>
    <dbReference type="NCBI Taxonomy" id="53620"/>
    <lineage>
        <taxon>Eukaryota</taxon>
        <taxon>Metazoa</taxon>
        <taxon>Spiralia</taxon>
        <taxon>Lophotrochozoa</taxon>
        <taxon>Annelida</taxon>
        <taxon>Polychaeta</taxon>
        <taxon>Sedentaria</taxon>
        <taxon>Canalipalpata</taxon>
        <taxon>Terebellida</taxon>
        <taxon>Terebelliformia</taxon>
        <taxon>Alvinellidae</taxon>
        <taxon>Paralvinella</taxon>
    </lineage>
</organism>